<evidence type="ECO:0000259" key="2">
    <source>
        <dbReference type="PROSITE" id="PS50128"/>
    </source>
</evidence>
<evidence type="ECO:0000256" key="1">
    <source>
        <dbReference type="SAM" id="MobiDB-lite"/>
    </source>
</evidence>
<dbReference type="InterPro" id="IPR040397">
    <property type="entry name" value="SWAP"/>
</dbReference>
<feature type="compositionally biased region" description="Basic and acidic residues" evidence="1">
    <location>
        <begin position="39"/>
        <end position="52"/>
    </location>
</feature>
<dbReference type="GO" id="GO:0000395">
    <property type="term" value="P:mRNA 5'-splice site recognition"/>
    <property type="evidence" value="ECO:0007669"/>
    <property type="project" value="TreeGrafter"/>
</dbReference>
<feature type="region of interest" description="Disordered" evidence="1">
    <location>
        <begin position="39"/>
        <end position="90"/>
    </location>
</feature>
<dbReference type="PANTHER" id="PTHR13161:SF15">
    <property type="entry name" value="SPLICING FACTOR, SUPPRESSOR OF WHITE-APRICOT HOMOLOG"/>
    <property type="match status" value="1"/>
</dbReference>
<feature type="region of interest" description="Disordered" evidence="1">
    <location>
        <begin position="425"/>
        <end position="481"/>
    </location>
</feature>
<dbReference type="Pfam" id="PF01805">
    <property type="entry name" value="Surp"/>
    <property type="match status" value="2"/>
</dbReference>
<dbReference type="EnsemblMetazoa" id="CJA18778a.1">
    <property type="protein sequence ID" value="CJA18778a.1"/>
    <property type="gene ID" value="WBGene00137982"/>
</dbReference>
<dbReference type="InterPro" id="IPR035967">
    <property type="entry name" value="SWAP/Surp_sf"/>
</dbReference>
<keyword evidence="4" id="KW-1185">Reference proteome</keyword>
<feature type="region of interest" description="Disordered" evidence="1">
    <location>
        <begin position="627"/>
        <end position="698"/>
    </location>
</feature>
<feature type="compositionally biased region" description="Basic and acidic residues" evidence="1">
    <location>
        <begin position="627"/>
        <end position="652"/>
    </location>
</feature>
<organism evidence="3 4">
    <name type="scientific">Caenorhabditis japonica</name>
    <dbReference type="NCBI Taxonomy" id="281687"/>
    <lineage>
        <taxon>Eukaryota</taxon>
        <taxon>Metazoa</taxon>
        <taxon>Ecdysozoa</taxon>
        <taxon>Nematoda</taxon>
        <taxon>Chromadorea</taxon>
        <taxon>Rhabditida</taxon>
        <taxon>Rhabditina</taxon>
        <taxon>Rhabditomorpha</taxon>
        <taxon>Rhabditoidea</taxon>
        <taxon>Rhabditidae</taxon>
        <taxon>Peloderinae</taxon>
        <taxon>Caenorhabditis</taxon>
    </lineage>
</organism>
<dbReference type="PANTHER" id="PTHR13161">
    <property type="entry name" value="SPLICING FACTOR SUPPRESSOR OF WHITE APRICOT"/>
    <property type="match status" value="1"/>
</dbReference>
<dbReference type="GO" id="GO:0003723">
    <property type="term" value="F:RNA binding"/>
    <property type="evidence" value="ECO:0007669"/>
    <property type="project" value="InterPro"/>
</dbReference>
<feature type="compositionally biased region" description="Low complexity" evidence="1">
    <location>
        <begin position="443"/>
        <end position="457"/>
    </location>
</feature>
<dbReference type="PROSITE" id="PS50128">
    <property type="entry name" value="SURP"/>
    <property type="match status" value="2"/>
</dbReference>
<feature type="compositionally biased region" description="Low complexity" evidence="1">
    <location>
        <begin position="191"/>
        <end position="230"/>
    </location>
</feature>
<feature type="compositionally biased region" description="Basic and acidic residues" evidence="1">
    <location>
        <begin position="1"/>
        <end position="13"/>
    </location>
</feature>
<protein>
    <recommendedName>
        <fullName evidence="2">SURP motif domain-containing protein</fullName>
    </recommendedName>
</protein>
<accession>K7H9T9</accession>
<feature type="domain" description="SURP motif" evidence="2">
    <location>
        <begin position="363"/>
        <end position="403"/>
    </location>
</feature>
<dbReference type="eggNOG" id="KOG1847">
    <property type="taxonomic scope" value="Eukaryota"/>
</dbReference>
<dbReference type="FunCoup" id="K7H9T9">
    <property type="interactions" value="236"/>
</dbReference>
<dbReference type="SMART" id="SM00648">
    <property type="entry name" value="SWAP"/>
    <property type="match status" value="2"/>
</dbReference>
<evidence type="ECO:0000313" key="4">
    <source>
        <dbReference type="Proteomes" id="UP000005237"/>
    </source>
</evidence>
<reference evidence="3" key="2">
    <citation type="submission" date="2012-11" db="UniProtKB">
        <authorList>
            <consortium name="EnsemblMetazoa"/>
        </authorList>
    </citation>
    <scope>IDENTIFICATION</scope>
    <source>
        <strain evidence="3">DF5081</strain>
    </source>
</reference>
<feature type="region of interest" description="Disordered" evidence="1">
    <location>
        <begin position="1"/>
        <end position="24"/>
    </location>
</feature>
<evidence type="ECO:0000313" key="3">
    <source>
        <dbReference type="EnsemblMetazoa" id="CJA18778a.1"/>
    </source>
</evidence>
<proteinExistence type="predicted"/>
<feature type="compositionally biased region" description="Basic and acidic residues" evidence="1">
    <location>
        <begin position="678"/>
        <end position="693"/>
    </location>
</feature>
<sequence>MALKRSEEPHEQCPTEAMEEDMCETERYLDMYKDIEKERVKEEEERKRRDQRNAIGFDYGTGSNSSNTTIKEESDSEEDEPFEAPTGVKFPVGLELPPNMKQHRIIEKTASFIVANGAQMEIVIKAKQRNNSEQFGFLEFDNRLNPFYKYLQKLIREKKYVPDITKRSKQLKSGISKPAVSSSLAAIAAAHGSGSDSDSDNSGSDCELHPSLLSGSLKPPLSPEKPGAIGPKKKPIVVEKAPQIASVDISQRNDVYAALFKNLTSMTQQAKTTKEPEKSTVTKEKEDADSLPFGPIFVRPVRPFVRPSAVRPLRPRFVRFVRGRDGRVDDPEYREWFEAFYNRPCPWIGPRPMLPPTPDLEPILNSYAEHVAQKGAEFEENLASRQDLQLHFMDPKSPYYSFYQHKIRIHQWRFAQEYARFPQPIASGSSPAPTINADIPTHSISNSQSNDANANNSPGPASLMSLSLATPPEPPKNRRQRRRLLENNKFDESLTEPGVIDPLNTPITLPKSASTPANLLSLEVSKPVSFTLKPVEEPKIHEETSFRFDPDFEDLEEKPSTSSVDSSILPPPPVPPMIPNSTQIDRKEKARIFMEKLLLEKKLKKQQEDEDRMKLEEETRRKAEKISEFLSERKAGKRDEPQVQKSKERTLDDIINNRINSLLSESGFETETEPAENENAKKEDEGGDGDKEKERKKHVRIKKKKDIPLFAYSRKKEADRVAALAQGTVPVTAKNLESLKDIDLALALETVTVIVGIEAEVGTEAVIEVIGVE</sequence>
<reference evidence="4" key="1">
    <citation type="submission" date="2010-08" db="EMBL/GenBank/DDBJ databases">
        <authorList>
            <consortium name="Caenorhabditis japonica Sequencing Consortium"/>
            <person name="Wilson R.K."/>
        </authorList>
    </citation>
    <scope>NUCLEOTIDE SEQUENCE [LARGE SCALE GENOMIC DNA]</scope>
    <source>
        <strain evidence="4">DF5081</strain>
    </source>
</reference>
<name>K7H9T9_CAEJA</name>
<dbReference type="Gene3D" id="1.10.10.790">
    <property type="entry name" value="Surp module"/>
    <property type="match status" value="2"/>
</dbReference>
<dbReference type="SUPFAM" id="SSF109905">
    <property type="entry name" value="Surp module (SWAP domain)"/>
    <property type="match status" value="2"/>
</dbReference>
<feature type="region of interest" description="Disordered" evidence="1">
    <location>
        <begin position="552"/>
        <end position="581"/>
    </location>
</feature>
<dbReference type="STRING" id="281687.K7H9T9"/>
<feature type="region of interest" description="Disordered" evidence="1">
    <location>
        <begin position="191"/>
        <end position="234"/>
    </location>
</feature>
<dbReference type="AlphaFoldDB" id="K7H9T9"/>
<feature type="domain" description="SURP motif" evidence="2">
    <location>
        <begin position="105"/>
        <end position="148"/>
    </location>
</feature>
<dbReference type="InParanoid" id="K7H9T9"/>
<dbReference type="FunFam" id="1.10.10.790:FF:000024">
    <property type="entry name" value="Protein SWAP"/>
    <property type="match status" value="1"/>
</dbReference>
<feature type="compositionally biased region" description="Pro residues" evidence="1">
    <location>
        <begin position="569"/>
        <end position="578"/>
    </location>
</feature>
<dbReference type="Proteomes" id="UP000005237">
    <property type="component" value="Unassembled WGS sequence"/>
</dbReference>
<dbReference type="InterPro" id="IPR000061">
    <property type="entry name" value="Surp"/>
</dbReference>